<keyword evidence="2" id="KW-1133">Transmembrane helix</keyword>
<feature type="region of interest" description="Disordered" evidence="1">
    <location>
        <begin position="60"/>
        <end position="90"/>
    </location>
</feature>
<feature type="compositionally biased region" description="Basic and acidic residues" evidence="1">
    <location>
        <begin position="60"/>
        <end position="74"/>
    </location>
</feature>
<accession>A0A2M8EZM4</accession>
<evidence type="ECO:0000313" key="4">
    <source>
        <dbReference type="Proteomes" id="UP000231383"/>
    </source>
</evidence>
<reference evidence="4" key="1">
    <citation type="submission" date="2017-09" db="EMBL/GenBank/DDBJ databases">
        <title>Depth-based differentiation of microbial function through sediment-hosted aquifers and enrichment of novel symbionts in the deep terrestrial subsurface.</title>
        <authorList>
            <person name="Probst A.J."/>
            <person name="Ladd B."/>
            <person name="Jarett J.K."/>
            <person name="Geller-Mcgrath D.E."/>
            <person name="Sieber C.M.K."/>
            <person name="Emerson J.B."/>
            <person name="Anantharaman K."/>
            <person name="Thomas B.C."/>
            <person name="Malmstrom R."/>
            <person name="Stieglmeier M."/>
            <person name="Klingl A."/>
            <person name="Woyke T."/>
            <person name="Ryan C.M."/>
            <person name="Banfield J.F."/>
        </authorList>
    </citation>
    <scope>NUCLEOTIDE SEQUENCE [LARGE SCALE GENOMIC DNA]</scope>
</reference>
<name>A0A2M8EZM4_9BACT</name>
<dbReference type="Proteomes" id="UP000231383">
    <property type="component" value="Unassembled WGS sequence"/>
</dbReference>
<dbReference type="AlphaFoldDB" id="A0A2M8EZM4"/>
<proteinExistence type="predicted"/>
<comment type="caution">
    <text evidence="3">The sequence shown here is derived from an EMBL/GenBank/DDBJ whole genome shotgun (WGS) entry which is preliminary data.</text>
</comment>
<sequence>MDKQLAQYIRNHIFFVTSVVIVGFTLLVAGEYYLYRQTMHLNQMISEGFMQVKSSQEIDKVRDSEMKDEKTVKEDVDDGTIEDKETEKTE</sequence>
<evidence type="ECO:0000256" key="2">
    <source>
        <dbReference type="SAM" id="Phobius"/>
    </source>
</evidence>
<organism evidence="3 4">
    <name type="scientific">Candidatus Roizmanbacteria bacterium CG_4_9_14_0_2_um_filter_39_13</name>
    <dbReference type="NCBI Taxonomy" id="1974839"/>
    <lineage>
        <taxon>Bacteria</taxon>
        <taxon>Candidatus Roizmaniibacteriota</taxon>
    </lineage>
</organism>
<gene>
    <name evidence="3" type="ORF">CO051_03145</name>
</gene>
<evidence type="ECO:0000256" key="1">
    <source>
        <dbReference type="SAM" id="MobiDB-lite"/>
    </source>
</evidence>
<evidence type="ECO:0000313" key="3">
    <source>
        <dbReference type="EMBL" id="PJC32485.1"/>
    </source>
</evidence>
<feature type="transmembrane region" description="Helical" evidence="2">
    <location>
        <begin position="12"/>
        <end position="35"/>
    </location>
</feature>
<dbReference type="EMBL" id="PFSC01000086">
    <property type="protein sequence ID" value="PJC32485.1"/>
    <property type="molecule type" value="Genomic_DNA"/>
</dbReference>
<keyword evidence="2" id="KW-0812">Transmembrane</keyword>
<feature type="compositionally biased region" description="Basic and acidic residues" evidence="1">
    <location>
        <begin position="81"/>
        <end position="90"/>
    </location>
</feature>
<protein>
    <submittedName>
        <fullName evidence="3">Uncharacterized protein</fullName>
    </submittedName>
</protein>
<keyword evidence="2" id="KW-0472">Membrane</keyword>